<dbReference type="EnsemblMetazoa" id="Aqu2.1.38607_001">
    <property type="protein sequence ID" value="Aqu2.1.38607_001"/>
    <property type="gene ID" value="Aqu2.1.38607"/>
</dbReference>
<reference evidence="1" key="1">
    <citation type="submission" date="2017-05" db="UniProtKB">
        <authorList>
            <consortium name="EnsemblMetazoa"/>
        </authorList>
    </citation>
    <scope>IDENTIFICATION</scope>
</reference>
<accession>A0A1X7VGJ3</accession>
<name>A0A1X7VGJ3_AMPQE</name>
<dbReference type="InParanoid" id="A0A1X7VGJ3"/>
<evidence type="ECO:0000313" key="1">
    <source>
        <dbReference type="EnsemblMetazoa" id="Aqu2.1.38607_001"/>
    </source>
</evidence>
<dbReference type="AlphaFoldDB" id="A0A1X7VGJ3"/>
<proteinExistence type="predicted"/>
<organism evidence="1">
    <name type="scientific">Amphimedon queenslandica</name>
    <name type="common">Sponge</name>
    <dbReference type="NCBI Taxonomy" id="400682"/>
    <lineage>
        <taxon>Eukaryota</taxon>
        <taxon>Metazoa</taxon>
        <taxon>Porifera</taxon>
        <taxon>Demospongiae</taxon>
        <taxon>Heteroscleromorpha</taxon>
        <taxon>Haplosclerida</taxon>
        <taxon>Niphatidae</taxon>
        <taxon>Amphimedon</taxon>
    </lineage>
</organism>
<sequence length="26" mass="2997">MTLPYPIFLVGSETYYACALDHVHKQ</sequence>
<protein>
    <submittedName>
        <fullName evidence="1">Uncharacterized protein</fullName>
    </submittedName>
</protein>